<dbReference type="STRING" id="679200.HMPREF9333_00138"/>
<dbReference type="FunFam" id="3.40.50.720:FF:000311">
    <property type="entry name" value="Ornithine cyclodeaminase"/>
    <property type="match status" value="1"/>
</dbReference>
<organism evidence="2 3">
    <name type="scientific">Johnsonella ignava ATCC 51276</name>
    <dbReference type="NCBI Taxonomy" id="679200"/>
    <lineage>
        <taxon>Bacteria</taxon>
        <taxon>Bacillati</taxon>
        <taxon>Bacillota</taxon>
        <taxon>Clostridia</taxon>
        <taxon>Lachnospirales</taxon>
        <taxon>Lachnospiraceae</taxon>
        <taxon>Johnsonella</taxon>
    </lineage>
</organism>
<dbReference type="PIRSF" id="PIRSF001439">
    <property type="entry name" value="CryM"/>
    <property type="match status" value="1"/>
</dbReference>
<dbReference type="InterPro" id="IPR036291">
    <property type="entry name" value="NAD(P)-bd_dom_sf"/>
</dbReference>
<gene>
    <name evidence="2" type="ORF">HMPREF9333_00138</name>
</gene>
<keyword evidence="3" id="KW-1185">Reference proteome</keyword>
<comment type="caution">
    <text evidence="2">The sequence shown here is derived from an EMBL/GenBank/DDBJ whole genome shotgun (WGS) entry which is preliminary data.</text>
</comment>
<dbReference type="Gene3D" id="3.40.50.720">
    <property type="entry name" value="NAD(P)-binding Rossmann-like Domain"/>
    <property type="match status" value="1"/>
</dbReference>
<dbReference type="eggNOG" id="COG2423">
    <property type="taxonomic scope" value="Bacteria"/>
</dbReference>
<dbReference type="EMBL" id="ACZL01000003">
    <property type="protein sequence ID" value="EHI56691.1"/>
    <property type="molecule type" value="Genomic_DNA"/>
</dbReference>
<proteinExistence type="inferred from homology"/>
<dbReference type="PANTHER" id="PTHR13812">
    <property type="entry name" value="KETIMINE REDUCTASE MU-CRYSTALLIN"/>
    <property type="match status" value="1"/>
</dbReference>
<dbReference type="Pfam" id="PF02423">
    <property type="entry name" value="OCD_Mu_crystall"/>
    <property type="match status" value="1"/>
</dbReference>
<dbReference type="PATRIC" id="fig|679200.3.peg.154"/>
<evidence type="ECO:0008006" key="4">
    <source>
        <dbReference type="Google" id="ProtNLM"/>
    </source>
</evidence>
<dbReference type="InterPro" id="IPR003462">
    <property type="entry name" value="ODC_Mu_crystall"/>
</dbReference>
<reference evidence="2 3" key="1">
    <citation type="submission" date="2011-08" db="EMBL/GenBank/DDBJ databases">
        <title>The Genome Sequence of Johnsonella ignava ATCC 51276.</title>
        <authorList>
            <consortium name="The Broad Institute Genome Sequencing Platform"/>
            <person name="Earl A."/>
            <person name="Ward D."/>
            <person name="Feldgarden M."/>
            <person name="Gevers D."/>
            <person name="Izard J."/>
            <person name="Blanton J.M."/>
            <person name="Baranova O.V."/>
            <person name="Dewhirst F.E."/>
            <person name="Young S.K."/>
            <person name="Zeng Q."/>
            <person name="Gargeya S."/>
            <person name="Fitzgerald M."/>
            <person name="Haas B."/>
            <person name="Abouelleil A."/>
            <person name="Alvarado L."/>
            <person name="Arachchi H.M."/>
            <person name="Berlin A."/>
            <person name="Brown A."/>
            <person name="Chapman S.B."/>
            <person name="Chen Z."/>
            <person name="Dunbar C."/>
            <person name="Freedman E."/>
            <person name="Gearin G."/>
            <person name="Gellesch M."/>
            <person name="Goldberg J."/>
            <person name="Griggs A."/>
            <person name="Gujja S."/>
            <person name="Heiman D."/>
            <person name="Howarth C."/>
            <person name="Larson L."/>
            <person name="Lui A."/>
            <person name="MacDonald P.J.P."/>
            <person name="Montmayeur A."/>
            <person name="Murphy C."/>
            <person name="Neiman D."/>
            <person name="Pearson M."/>
            <person name="Priest M."/>
            <person name="Roberts A."/>
            <person name="Saif S."/>
            <person name="Shea T."/>
            <person name="Shenoy N."/>
            <person name="Sisk P."/>
            <person name="Stolte C."/>
            <person name="Sykes S."/>
            <person name="Wortman J."/>
            <person name="Nusbaum C."/>
            <person name="Birren B."/>
        </authorList>
    </citation>
    <scope>NUCLEOTIDE SEQUENCE [LARGE SCALE GENOMIC DNA]</scope>
    <source>
        <strain evidence="2 3">ATCC 51276</strain>
    </source>
</reference>
<evidence type="ECO:0000313" key="2">
    <source>
        <dbReference type="EMBL" id="EHI56691.1"/>
    </source>
</evidence>
<dbReference type="OrthoDB" id="9792005at2"/>
<accession>G5GF00</accession>
<dbReference type="PANTHER" id="PTHR13812:SF19">
    <property type="entry name" value="KETIMINE REDUCTASE MU-CRYSTALLIN"/>
    <property type="match status" value="1"/>
</dbReference>
<dbReference type="AlphaFoldDB" id="G5GF00"/>
<sequence>MILISKDDIKKIFTMSDAIEADKKAFMLLAEKKCEVPLRTKILNKKDNGCFIFMPAYSEQAECAALKIVNVFPDNVKIGLSAHPSQVFLINPHTGVIEALIDGTYVTALRTGAASGLAFKLFAKKECSIGAIIGTGGQALCQIQAMLAARQLKEVRVCGRDFKHTEAFVKTVRHELKDSSVSIKAVRTADEAVEDADLLISVTPSNLPVFDAGRLKDGITVSCIGSYRPDMQELDPKIFKRCKKIYFDSKSAVLEESGDIIIPFRNGTIKEKDFTGDIGEYLLGRIPGRENDDEIIVFKSVGVAVQDLVTAGEIYRRAVEKGIGTECIF</sequence>
<comment type="similarity">
    <text evidence="1">Belongs to the ornithine cyclodeaminase/mu-crystallin family.</text>
</comment>
<evidence type="ECO:0000313" key="3">
    <source>
        <dbReference type="Proteomes" id="UP000003011"/>
    </source>
</evidence>
<dbReference type="InterPro" id="IPR023401">
    <property type="entry name" value="ODC_N"/>
</dbReference>
<name>G5GF00_9FIRM</name>
<dbReference type="GO" id="GO:0005737">
    <property type="term" value="C:cytoplasm"/>
    <property type="evidence" value="ECO:0007669"/>
    <property type="project" value="TreeGrafter"/>
</dbReference>
<dbReference type="GO" id="GO:0016491">
    <property type="term" value="F:oxidoreductase activity"/>
    <property type="evidence" value="ECO:0007669"/>
    <property type="project" value="UniProtKB-ARBA"/>
</dbReference>
<dbReference type="GO" id="GO:0019752">
    <property type="term" value="P:carboxylic acid metabolic process"/>
    <property type="evidence" value="ECO:0007669"/>
    <property type="project" value="UniProtKB-ARBA"/>
</dbReference>
<dbReference type="Proteomes" id="UP000003011">
    <property type="component" value="Unassembled WGS sequence"/>
</dbReference>
<evidence type="ECO:0000256" key="1">
    <source>
        <dbReference type="ARBA" id="ARBA00008903"/>
    </source>
</evidence>
<dbReference type="HOGENOM" id="CLU_042088_1_0_9"/>
<protein>
    <recommendedName>
        <fullName evidence="4">Ornithine cyclodeaminase</fullName>
    </recommendedName>
</protein>
<dbReference type="RefSeq" id="WP_005539084.1">
    <property type="nucleotide sequence ID" value="NZ_JH378829.1"/>
</dbReference>
<dbReference type="SUPFAM" id="SSF51735">
    <property type="entry name" value="NAD(P)-binding Rossmann-fold domains"/>
    <property type="match status" value="1"/>
</dbReference>
<dbReference type="Gene3D" id="3.30.1780.10">
    <property type="entry name" value="ornithine cyclodeaminase, domain 1"/>
    <property type="match status" value="1"/>
</dbReference>